<dbReference type="Pfam" id="PF00148">
    <property type="entry name" value="Oxidored_nitro"/>
    <property type="match status" value="1"/>
</dbReference>
<dbReference type="InterPro" id="IPR050152">
    <property type="entry name" value="ChlB/BchB/BchZ"/>
</dbReference>
<evidence type="ECO:0000313" key="3">
    <source>
        <dbReference type="Proteomes" id="UP000238823"/>
    </source>
</evidence>
<name>A0A2S9XN36_9BACT</name>
<dbReference type="RefSeq" id="WP_106094582.1">
    <property type="nucleotide sequence ID" value="NZ_PVNL01000142.1"/>
</dbReference>
<proteinExistence type="predicted"/>
<dbReference type="AlphaFoldDB" id="A0A2S9XN36"/>
<sequence>MIDGTKAGLSAEDHDAVVALGLDPTLYEPHPHERFGHPYRFPYHLGLYMAVNAIPGCFVIIDGPDCIYRKAEWIHGKHDLSSSLLDACGRHRVVSTLLHSGEVIKSKGEAVVKRLRRLSQLPEAELVLVNSMPHVQIIGTQYDALIASVEDEVPQRIYEVPSRSLESDWIDAYAETLNTLARRLPISPGGLIDDQVAIMGVLMDRVEADHTANVAELERLVAGLGLDPVSTWLSNRPLAHLLGATRAATLLALPHGVAAARALAKRTGAQVVEVDQPFGLRASARMVRALAAATGREARAASLIDAELSLVVPRFEWLVSSLLLGRKLAFSGDPTLFDGLLEGAGELGMEVLHLSAAARRPEFGVDLSAARHGPVPPPLFAPTVKTLERHVRGLCSRVGLDLVIAGSEFPADEPSRADARAPGRMYFGFPNFFKHALYDSPFLGFRGWAWFVQEMVNTIVKRPRMLRAEFQPDPD</sequence>
<comment type="caution">
    <text evidence="2">The sequence shown here is derived from an EMBL/GenBank/DDBJ whole genome shotgun (WGS) entry which is preliminary data.</text>
</comment>
<dbReference type="SUPFAM" id="SSF53807">
    <property type="entry name" value="Helical backbone' metal receptor"/>
    <property type="match status" value="1"/>
</dbReference>
<dbReference type="PANTHER" id="PTHR33712:SF7">
    <property type="entry name" value="LIGHT-INDEPENDENT PROTOCHLOROPHYLLIDE REDUCTASE SUBUNIT B"/>
    <property type="match status" value="1"/>
</dbReference>
<dbReference type="EMBL" id="PVNL01000142">
    <property type="protein sequence ID" value="PRP94278.1"/>
    <property type="molecule type" value="Genomic_DNA"/>
</dbReference>
<accession>A0A2S9XN36</accession>
<gene>
    <name evidence="2" type="ORF">ENSA7_78150</name>
</gene>
<dbReference type="InterPro" id="IPR000510">
    <property type="entry name" value="Nase/OxRdtase_comp1"/>
</dbReference>
<evidence type="ECO:0000313" key="2">
    <source>
        <dbReference type="EMBL" id="PRP94278.1"/>
    </source>
</evidence>
<dbReference type="Gene3D" id="3.40.50.1980">
    <property type="entry name" value="Nitrogenase molybdenum iron protein domain"/>
    <property type="match status" value="3"/>
</dbReference>
<dbReference type="GO" id="GO:0016491">
    <property type="term" value="F:oxidoreductase activity"/>
    <property type="evidence" value="ECO:0007669"/>
    <property type="project" value="InterPro"/>
</dbReference>
<feature type="domain" description="Nitrogenase/oxidoreductase component 1" evidence="1">
    <location>
        <begin position="45"/>
        <end position="459"/>
    </location>
</feature>
<dbReference type="Proteomes" id="UP000238823">
    <property type="component" value="Unassembled WGS sequence"/>
</dbReference>
<protein>
    <submittedName>
        <fullName evidence="2">Light-independent protochlorophyllide reductase subunit N</fullName>
    </submittedName>
</protein>
<organism evidence="2 3">
    <name type="scientific">Enhygromyxa salina</name>
    <dbReference type="NCBI Taxonomy" id="215803"/>
    <lineage>
        <taxon>Bacteria</taxon>
        <taxon>Pseudomonadati</taxon>
        <taxon>Myxococcota</taxon>
        <taxon>Polyangia</taxon>
        <taxon>Nannocystales</taxon>
        <taxon>Nannocystaceae</taxon>
        <taxon>Enhygromyxa</taxon>
    </lineage>
</organism>
<dbReference type="PANTHER" id="PTHR33712">
    <property type="entry name" value="LIGHT-INDEPENDENT PROTOCHLOROPHYLLIDE REDUCTASE SUBUNIT B"/>
    <property type="match status" value="1"/>
</dbReference>
<evidence type="ECO:0000259" key="1">
    <source>
        <dbReference type="Pfam" id="PF00148"/>
    </source>
</evidence>
<reference evidence="2 3" key="1">
    <citation type="submission" date="2018-03" db="EMBL/GenBank/DDBJ databases">
        <title>Draft Genome Sequences of the Obligatory Marine Myxobacteria Enhygromyxa salina SWB007.</title>
        <authorList>
            <person name="Poehlein A."/>
            <person name="Moghaddam J.A."/>
            <person name="Harms H."/>
            <person name="Alanjari M."/>
            <person name="Koenig G.M."/>
            <person name="Daniel R."/>
            <person name="Schaeberle T.F."/>
        </authorList>
    </citation>
    <scope>NUCLEOTIDE SEQUENCE [LARGE SCALE GENOMIC DNA]</scope>
    <source>
        <strain evidence="2 3">SWB007</strain>
    </source>
</reference>